<dbReference type="NCBIfam" id="NF041023">
    <property type="entry name" value="PP0621_fam"/>
    <property type="match status" value="1"/>
</dbReference>
<dbReference type="OrthoDB" id="9814432at2"/>
<proteinExistence type="predicted"/>
<dbReference type="STRING" id="395494.Galf_0368"/>
<dbReference type="Proteomes" id="UP000001235">
    <property type="component" value="Chromosome"/>
</dbReference>
<dbReference type="InterPro" id="IPR049708">
    <property type="entry name" value="PP0621-like"/>
</dbReference>
<protein>
    <submittedName>
        <fullName evidence="1">Uncharacterized protein</fullName>
    </submittedName>
</protein>
<name>D9SJR3_GALCS</name>
<keyword evidence="2" id="KW-1185">Reference proteome</keyword>
<reference evidence="1 2" key="1">
    <citation type="submission" date="2010-08" db="EMBL/GenBank/DDBJ databases">
        <title>Complete sequence of Gallionella capsiferriformans ES-2.</title>
        <authorList>
            <consortium name="US DOE Joint Genome Institute"/>
            <person name="Lucas S."/>
            <person name="Copeland A."/>
            <person name="Lapidus A."/>
            <person name="Cheng J.-F."/>
            <person name="Bruce D."/>
            <person name="Goodwin L."/>
            <person name="Pitluck S."/>
            <person name="Chertkov O."/>
            <person name="Davenport K.W."/>
            <person name="Detter J.C."/>
            <person name="Han C."/>
            <person name="Tapia R."/>
            <person name="Land M."/>
            <person name="Hauser L."/>
            <person name="Chang Y.-J."/>
            <person name="Jeffries C."/>
            <person name="Kyrpides N."/>
            <person name="Ivanova N."/>
            <person name="Mikhailova N."/>
            <person name="Shelobolina E.S."/>
            <person name="Picardal F."/>
            <person name="Roden E."/>
            <person name="Emerson D."/>
            <person name="Woyke T."/>
        </authorList>
    </citation>
    <scope>NUCLEOTIDE SEQUENCE [LARGE SCALE GENOMIC DNA]</scope>
    <source>
        <strain evidence="1 2">ES-2</strain>
    </source>
</reference>
<organism evidence="1 2">
    <name type="scientific">Gallionella capsiferriformans (strain ES-2)</name>
    <name type="common">Gallionella ferruginea capsiferriformans (strain ES-2)</name>
    <dbReference type="NCBI Taxonomy" id="395494"/>
    <lineage>
        <taxon>Bacteria</taxon>
        <taxon>Pseudomonadati</taxon>
        <taxon>Pseudomonadota</taxon>
        <taxon>Betaproteobacteria</taxon>
        <taxon>Nitrosomonadales</taxon>
        <taxon>Gallionellaceae</taxon>
        <taxon>Gallionella</taxon>
    </lineage>
</organism>
<evidence type="ECO:0000313" key="1">
    <source>
        <dbReference type="EMBL" id="ADL54412.1"/>
    </source>
</evidence>
<dbReference type="eggNOG" id="ENOG5033BBV">
    <property type="taxonomic scope" value="Bacteria"/>
</dbReference>
<dbReference type="EMBL" id="CP002159">
    <property type="protein sequence ID" value="ADL54412.1"/>
    <property type="molecule type" value="Genomic_DNA"/>
</dbReference>
<accession>D9SJR3</accession>
<dbReference type="RefSeq" id="WP_013292355.1">
    <property type="nucleotide sequence ID" value="NC_014394.1"/>
</dbReference>
<dbReference type="AlphaFoldDB" id="D9SJR3"/>
<evidence type="ECO:0000313" key="2">
    <source>
        <dbReference type="Proteomes" id="UP000001235"/>
    </source>
</evidence>
<dbReference type="HOGENOM" id="CLU_168222_1_1_4"/>
<sequence>MSRLLFLFAIVAVIYLLFKSVRKNLPSQAPKPAEDMVRCAYCGVHLPAGESVSAGDAHFCCAAHRDAQG</sequence>
<gene>
    <name evidence="1" type="ordered locus">Galf_0368</name>
</gene>
<dbReference type="KEGG" id="gca:Galf_0368"/>